<gene>
    <name evidence="4" type="ORF">HELGO_WM11910</name>
</gene>
<evidence type="ECO:0000259" key="2">
    <source>
        <dbReference type="Pfam" id="PF12458"/>
    </source>
</evidence>
<organism evidence="4">
    <name type="scientific">uncultured Thiotrichaceae bacterium</name>
    <dbReference type="NCBI Taxonomy" id="298394"/>
    <lineage>
        <taxon>Bacteria</taxon>
        <taxon>Pseudomonadati</taxon>
        <taxon>Pseudomonadota</taxon>
        <taxon>Gammaproteobacteria</taxon>
        <taxon>Thiotrichales</taxon>
        <taxon>Thiotrichaceae</taxon>
        <taxon>environmental samples</taxon>
    </lineage>
</organism>
<dbReference type="InterPro" id="IPR057224">
    <property type="entry name" value="DUF7902"/>
</dbReference>
<dbReference type="SUPFAM" id="SSF52540">
    <property type="entry name" value="P-loop containing nucleoside triphosphate hydrolases"/>
    <property type="match status" value="1"/>
</dbReference>
<evidence type="ECO:0000313" key="4">
    <source>
        <dbReference type="EMBL" id="CAA6805425.1"/>
    </source>
</evidence>
<dbReference type="Gene3D" id="3.40.50.300">
    <property type="entry name" value="P-loop containing nucleotide triphosphate hydrolases"/>
    <property type="match status" value="1"/>
</dbReference>
<dbReference type="InterPro" id="IPR027417">
    <property type="entry name" value="P-loop_NTPase"/>
</dbReference>
<dbReference type="GO" id="GO:0016887">
    <property type="term" value="F:ATP hydrolysis activity"/>
    <property type="evidence" value="ECO:0007669"/>
    <property type="project" value="InterPro"/>
</dbReference>
<proteinExistence type="predicted"/>
<dbReference type="InterPro" id="IPR020958">
    <property type="entry name" value="DUF3686"/>
</dbReference>
<protein>
    <recommendedName>
        <fullName evidence="5">DNA repair protein</fullName>
    </recommendedName>
</protein>
<evidence type="ECO:0000259" key="3">
    <source>
        <dbReference type="Pfam" id="PF25472"/>
    </source>
</evidence>
<dbReference type="Pfam" id="PF00004">
    <property type="entry name" value="AAA"/>
    <property type="match status" value="1"/>
</dbReference>
<dbReference type="GO" id="GO:0005524">
    <property type="term" value="F:ATP binding"/>
    <property type="evidence" value="ECO:0007669"/>
    <property type="project" value="InterPro"/>
</dbReference>
<name>A0A6S6SCL4_9GAMM</name>
<evidence type="ECO:0008006" key="5">
    <source>
        <dbReference type="Google" id="ProtNLM"/>
    </source>
</evidence>
<sequence length="1768" mass="201878">MSETTNNSENSVAESSAYEIIRTRLEKQGSQLESFTKELNEARLQEFQSAAMEVTGRLRVRTENNCVARDIVQVGEFLLFGYNVFIGLKKETRIEDVFTLYKLVEENGQYELKAVSYESSFLSHTSFAGDFRELYAYYKHARLIQLMVKDGKLLAAFQIGDRITDLRVFRWEISPQGELTYIDNRGERDIALPKTTDFEWVDLGWDNTEHGRHPHLNILDTLFVETIAGDLTIKVENNTESGQGIYSETVDDKTQSLDDAKFAYAVVGKLILLKVLPYREEVWRYLVFNHITQQVQRIDAIGQSCYQLPEDHGIIFPGGIYLQNGEMRHFEHDMRNMQFKRAIRSPNGEDVLYIFYEVEEGHSALFAYNLIEKDLKNPMFGHGYAIAADGQMVLFSSESDEATRIHPMQIWQTPFMSDEYASQQATSDSFYARIGNAELVRGISDLYSITRSIHDSSVSVAHYNQLIQDSRRLFEAYYWLDKAELDSIKTVVHDIVNTSEKVLDEFEKVESIRIQADTAMQESEVEQKAILSALMPDAWSEAEQFVDALSRIRHQRGHLMTIREYRYINTARIVELDEQLVQAQDELGSDTVHFLASEKALQPYQEKLGVLENELAKADTLLKLETILQGQEKIAADLDLLSELMATLKVDDANVRTQVIDDISEIYAKLNQLRARTTHQKKDTGKAEAVAQFGVQFKLFSQSVTNALSLATSPDKCDEQLSRLLVQMEELESQFSDHDEFLADIIGKREEVHESFEAHKQSLINERQRRAQNLMDAAQRIITSIQRRTAKFTEMDELNTFFASDALVMKVRDIATQLRELDDSVKAGDLESSLKSYKEQAIRGLRDKQDIFEDGGNIIKLGPVHRFSVTTQELDLTLLPRGDHQYIHLNGTDFFEKIDAPELEALRDYWDQNLESETPDFYRAEYLAGQILEALEHGELDKGDNDWLELVRKFAAPRYKEGYEKGIHDHDAAQILEQLMPASARAGLLRFDPLARGLATVFWGHTQAQEPQINWPDRARAAAEMRRVFANGEAMTQLQQEMHDALQTFLQIESITTDEKVMQRATSYLVEELGHETIQFTTSIYAQQLADELRRNLHVAHALDSFNRALEKLESKPAKRWQTIGAWLDAMLKSKADSRLGHYIPETIALISLADFPRKSLEVDLEMHINDLMGDHPRIQSEKGKRYLKLSLDKFMTRYQQHREHVAPMYQRYLHIRSEMIDQQRQQLRLEEFKPRPLASFVRNKLLNESYLPLIGDNLAKQMGTVGDDKRTDLMGMLMLISPPGYGKTTLMEYVASRLGLIFMKINCPSLGHNVVSLDPEQAPDASAAQELVKINLGLEMGNNVMLYLDDIQHTNPEFLQKFISLADGTRRVDGIWKGTSKTYDMRGKRFCIIMAGNPYTESGELFKIPDMLANRADIYNLGEVLGNKEEVFALSYLENSLTSNKVLAPLATREMKDIYTLVDLAKGKEVSTNDLSHSYSGAELNEITEIFKKLLVVQEVVLKVNQQYITSAAQNDEYRTEPSFKLQGSYRNMNKMAEKVSSAMNVDELMQMIADHYQGEAQLLTGGAEENLLKLAELRGNMTAEEQARWDAIKEEYRRNRLARKADVEIGLEIAEKLGDISLAFKHSDQVLETSQTQSQLMMKHVVKQLNHIHQSINASANRETMEMNMGEIVNGLERLGKRLDTVLDQPRATELVLPQLTLIGEQLQKLHGSVENAKDQTDVTQQLAEIAQGVRIMGQELSEVSDTSTQKFKWLTGVKRLNTDKE</sequence>
<dbReference type="Pfam" id="PF25472">
    <property type="entry name" value="DUF7902"/>
    <property type="match status" value="1"/>
</dbReference>
<dbReference type="InterPro" id="IPR003959">
    <property type="entry name" value="ATPase_AAA_core"/>
</dbReference>
<feature type="domain" description="DUF3686" evidence="2">
    <location>
        <begin position="32"/>
        <end position="478"/>
    </location>
</feature>
<dbReference type="EMBL" id="CACVAY010000027">
    <property type="protein sequence ID" value="CAA6805425.1"/>
    <property type="molecule type" value="Genomic_DNA"/>
</dbReference>
<feature type="domain" description="ATPase AAA-type core" evidence="1">
    <location>
        <begin position="1279"/>
        <end position="1323"/>
    </location>
</feature>
<evidence type="ECO:0000259" key="1">
    <source>
        <dbReference type="Pfam" id="PF00004"/>
    </source>
</evidence>
<accession>A0A6S6SCL4</accession>
<dbReference type="Pfam" id="PF12458">
    <property type="entry name" value="DUF3686"/>
    <property type="match status" value="1"/>
</dbReference>
<reference evidence="4" key="1">
    <citation type="submission" date="2020-01" db="EMBL/GenBank/DDBJ databases">
        <authorList>
            <person name="Meier V. D."/>
            <person name="Meier V D."/>
        </authorList>
    </citation>
    <scope>NUCLEOTIDE SEQUENCE</scope>
    <source>
        <strain evidence="4">HLG_WM_MAG_07</strain>
    </source>
</reference>
<feature type="domain" description="DUF7902" evidence="3">
    <location>
        <begin position="599"/>
        <end position="682"/>
    </location>
</feature>